<keyword evidence="4 6" id="KW-1133">Transmembrane helix</keyword>
<dbReference type="EMBL" id="JAAEDH010000025">
    <property type="protein sequence ID" value="MBR0657070.1"/>
    <property type="molecule type" value="Genomic_DNA"/>
</dbReference>
<reference evidence="8" key="2">
    <citation type="journal article" date="2021" name="Syst. Appl. Microbiol.">
        <title>Roseomonas hellenica sp. nov., isolated from roots of wild-growing Alkanna tinctoria.</title>
        <authorList>
            <person name="Rat A."/>
            <person name="Naranjo H.D."/>
            <person name="Lebbe L."/>
            <person name="Cnockaert M."/>
            <person name="Krigas N."/>
            <person name="Grigoriadou K."/>
            <person name="Maloupa E."/>
            <person name="Willems A."/>
        </authorList>
    </citation>
    <scope>NUCLEOTIDE SEQUENCE</scope>
    <source>
        <strain evidence="8">LMG 28251</strain>
    </source>
</reference>
<dbReference type="InterPro" id="IPR000620">
    <property type="entry name" value="EamA_dom"/>
</dbReference>
<feature type="transmembrane region" description="Helical" evidence="6">
    <location>
        <begin position="66"/>
        <end position="88"/>
    </location>
</feature>
<feature type="transmembrane region" description="Helical" evidence="6">
    <location>
        <begin position="32"/>
        <end position="54"/>
    </location>
</feature>
<feature type="transmembrane region" description="Helical" evidence="6">
    <location>
        <begin position="122"/>
        <end position="142"/>
    </location>
</feature>
<keyword evidence="3 6" id="KW-0812">Transmembrane</keyword>
<dbReference type="PANTHER" id="PTHR42920">
    <property type="entry name" value="OS03G0707200 PROTEIN-RELATED"/>
    <property type="match status" value="1"/>
</dbReference>
<feature type="transmembrane region" description="Helical" evidence="6">
    <location>
        <begin position="239"/>
        <end position="261"/>
    </location>
</feature>
<comment type="caution">
    <text evidence="8">The sequence shown here is derived from an EMBL/GenBank/DDBJ whole genome shotgun (WGS) entry which is preliminary data.</text>
</comment>
<name>A0AAF1JZR6_9PROT</name>
<evidence type="ECO:0000256" key="3">
    <source>
        <dbReference type="ARBA" id="ARBA00022692"/>
    </source>
</evidence>
<dbReference type="SUPFAM" id="SSF103481">
    <property type="entry name" value="Multidrug resistance efflux transporter EmrE"/>
    <property type="match status" value="2"/>
</dbReference>
<feature type="transmembrane region" description="Helical" evidence="6">
    <location>
        <begin position="267"/>
        <end position="285"/>
    </location>
</feature>
<organism evidence="8 9">
    <name type="scientific">Plastoroseomonas arctica</name>
    <dbReference type="NCBI Taxonomy" id="1509237"/>
    <lineage>
        <taxon>Bacteria</taxon>
        <taxon>Pseudomonadati</taxon>
        <taxon>Pseudomonadota</taxon>
        <taxon>Alphaproteobacteria</taxon>
        <taxon>Acetobacterales</taxon>
        <taxon>Acetobacteraceae</taxon>
        <taxon>Plastoroseomonas</taxon>
    </lineage>
</organism>
<keyword evidence="9" id="KW-1185">Reference proteome</keyword>
<dbReference type="AlphaFoldDB" id="A0AAF1JZR6"/>
<dbReference type="Proteomes" id="UP001196068">
    <property type="component" value="Unassembled WGS sequence"/>
</dbReference>
<proteinExistence type="predicted"/>
<sequence>MTRAYLQLALSMSLVGANVAVAKILADSLPIAMIACLRCAIAVVVLVPLARIFDPPVRPSAASLRNLAWQALFGTALYNAGLLAGLRLTTALEAGLVLATLPAVVAIGGAVWLRERMPARQWLAVMIAATAMAALTLARLTPDAAGSALGNALVFAGICGEAMYVLLGKRLGNALPVLTASLWMQVFSTLILLPFTLAELPAMAALAEPHLAGLLLFHSLTASVLCLLLWYAGLKRVPAGMAGVFTAFLPATAAVVAILVLGETPTLVHGVGFALMLASVFLATWHRKVAA</sequence>
<dbReference type="GO" id="GO:0005886">
    <property type="term" value="C:plasma membrane"/>
    <property type="evidence" value="ECO:0007669"/>
    <property type="project" value="UniProtKB-SubCell"/>
</dbReference>
<reference evidence="8" key="1">
    <citation type="submission" date="2020-01" db="EMBL/GenBank/DDBJ databases">
        <authorList>
            <person name="Rat A."/>
        </authorList>
    </citation>
    <scope>NUCLEOTIDE SEQUENCE</scope>
    <source>
        <strain evidence="8">LMG 28251</strain>
    </source>
</reference>
<evidence type="ECO:0000313" key="8">
    <source>
        <dbReference type="EMBL" id="MBR0657070.1"/>
    </source>
</evidence>
<feature type="transmembrane region" description="Helical" evidence="6">
    <location>
        <begin position="148"/>
        <end position="167"/>
    </location>
</feature>
<evidence type="ECO:0000259" key="7">
    <source>
        <dbReference type="Pfam" id="PF00892"/>
    </source>
</evidence>
<feature type="transmembrane region" description="Helical" evidence="6">
    <location>
        <begin position="174"/>
        <end position="198"/>
    </location>
</feature>
<keyword evidence="2" id="KW-1003">Cell membrane</keyword>
<comment type="subcellular location">
    <subcellularLocation>
        <location evidence="1">Cell membrane</location>
        <topology evidence="1">Multi-pass membrane protein</topology>
    </subcellularLocation>
</comment>
<feature type="transmembrane region" description="Helical" evidence="6">
    <location>
        <begin position="210"/>
        <end position="232"/>
    </location>
</feature>
<evidence type="ECO:0000256" key="6">
    <source>
        <dbReference type="SAM" id="Phobius"/>
    </source>
</evidence>
<feature type="domain" description="EamA" evidence="7">
    <location>
        <begin position="150"/>
        <end position="284"/>
    </location>
</feature>
<feature type="transmembrane region" description="Helical" evidence="6">
    <location>
        <begin position="94"/>
        <end position="113"/>
    </location>
</feature>
<evidence type="ECO:0000256" key="2">
    <source>
        <dbReference type="ARBA" id="ARBA00022475"/>
    </source>
</evidence>
<evidence type="ECO:0000256" key="4">
    <source>
        <dbReference type="ARBA" id="ARBA00022989"/>
    </source>
</evidence>
<feature type="domain" description="EamA" evidence="7">
    <location>
        <begin position="4"/>
        <end position="134"/>
    </location>
</feature>
<dbReference type="InterPro" id="IPR037185">
    <property type="entry name" value="EmrE-like"/>
</dbReference>
<accession>A0AAF1JZR6</accession>
<evidence type="ECO:0000313" key="9">
    <source>
        <dbReference type="Proteomes" id="UP001196068"/>
    </source>
</evidence>
<gene>
    <name evidence="8" type="ORF">GXW79_18480</name>
</gene>
<evidence type="ECO:0000256" key="1">
    <source>
        <dbReference type="ARBA" id="ARBA00004651"/>
    </source>
</evidence>
<keyword evidence="5 6" id="KW-0472">Membrane</keyword>
<dbReference type="InterPro" id="IPR051258">
    <property type="entry name" value="Diverse_Substrate_Transporter"/>
</dbReference>
<evidence type="ECO:0000256" key="5">
    <source>
        <dbReference type="ARBA" id="ARBA00023136"/>
    </source>
</evidence>
<protein>
    <submittedName>
        <fullName evidence="8">DMT family transporter</fullName>
    </submittedName>
</protein>
<dbReference type="Pfam" id="PF00892">
    <property type="entry name" value="EamA"/>
    <property type="match status" value="2"/>
</dbReference>
<dbReference type="PANTHER" id="PTHR42920:SF5">
    <property type="entry name" value="EAMA DOMAIN-CONTAINING PROTEIN"/>
    <property type="match status" value="1"/>
</dbReference>